<dbReference type="Proteomes" id="UP001605036">
    <property type="component" value="Unassembled WGS sequence"/>
</dbReference>
<evidence type="ECO:0000313" key="2">
    <source>
        <dbReference type="Proteomes" id="UP001605036"/>
    </source>
</evidence>
<name>A0ABD1ZMN7_9MARC</name>
<organism evidence="1 2">
    <name type="scientific">Riccia fluitans</name>
    <dbReference type="NCBI Taxonomy" id="41844"/>
    <lineage>
        <taxon>Eukaryota</taxon>
        <taxon>Viridiplantae</taxon>
        <taxon>Streptophyta</taxon>
        <taxon>Embryophyta</taxon>
        <taxon>Marchantiophyta</taxon>
        <taxon>Marchantiopsida</taxon>
        <taxon>Marchantiidae</taxon>
        <taxon>Marchantiales</taxon>
        <taxon>Ricciaceae</taxon>
        <taxon>Riccia</taxon>
    </lineage>
</organism>
<proteinExistence type="predicted"/>
<dbReference type="AlphaFoldDB" id="A0ABD1ZMN7"/>
<sequence>MRLLTDSMVVAVSASDPQALNSRTDYSGAAGSRGNTRSSTTMFTAVLGRARLCSRQYQVEHDYVRGKTAQFPTAFLLLRPGTAEGVGAAGRTLFRPGLTWAPFKREALGIPIARGRHDLIVGGTRVAKIPDLIHEILHLDSEFRVSDRAVGAGFPTLRLWGRTLTSTLPSASSLHRFVPPEPIHGEVKRDVPSEDELGRLGAFVAASLGSLSRGLRLDEEEGHEIRGHRLSSVCRHRPSWLRCGLPIAEHLND</sequence>
<dbReference type="EMBL" id="JBHFFA010000001">
    <property type="protein sequence ID" value="KAL2651379.1"/>
    <property type="molecule type" value="Genomic_DNA"/>
</dbReference>
<gene>
    <name evidence="1" type="ORF">R1flu_019507</name>
</gene>
<reference evidence="1 2" key="1">
    <citation type="submission" date="2024-09" db="EMBL/GenBank/DDBJ databases">
        <title>Chromosome-scale assembly of Riccia fluitans.</title>
        <authorList>
            <person name="Paukszto L."/>
            <person name="Sawicki J."/>
            <person name="Karawczyk K."/>
            <person name="Piernik-Szablinska J."/>
            <person name="Szczecinska M."/>
            <person name="Mazdziarz M."/>
        </authorList>
    </citation>
    <scope>NUCLEOTIDE SEQUENCE [LARGE SCALE GENOMIC DNA]</scope>
    <source>
        <strain evidence="1">Rf_01</strain>
        <tissue evidence="1">Aerial parts of the thallus</tissue>
    </source>
</reference>
<keyword evidence="2" id="KW-1185">Reference proteome</keyword>
<accession>A0ABD1ZMN7</accession>
<comment type="caution">
    <text evidence="1">The sequence shown here is derived from an EMBL/GenBank/DDBJ whole genome shotgun (WGS) entry which is preliminary data.</text>
</comment>
<protein>
    <submittedName>
        <fullName evidence="1">Uncharacterized protein</fullName>
    </submittedName>
</protein>
<evidence type="ECO:0000313" key="1">
    <source>
        <dbReference type="EMBL" id="KAL2651379.1"/>
    </source>
</evidence>